<accession>A0A8E2JAG3</accession>
<dbReference type="EMBL" id="KV745344">
    <property type="protein sequence ID" value="OCK75242.1"/>
    <property type="molecule type" value="Genomic_DNA"/>
</dbReference>
<name>A0A8E2JAG3_9PEZI</name>
<dbReference type="AlphaFoldDB" id="A0A8E2JAG3"/>
<sequence>MSDNTDLENRIISWQEQEYLGGENGTYKGHEERIRILEANKATYALEMPHVAEVAAGRESSAWNEETNDWGPMQEDQNFEQEEEAEKQGQEQEEQYDNANSDMDIESDSD</sequence>
<feature type="region of interest" description="Disordered" evidence="1">
    <location>
        <begin position="56"/>
        <end position="110"/>
    </location>
</feature>
<dbReference type="Proteomes" id="UP000250266">
    <property type="component" value="Unassembled WGS sequence"/>
</dbReference>
<evidence type="ECO:0000313" key="3">
    <source>
        <dbReference type="Proteomes" id="UP000250266"/>
    </source>
</evidence>
<reference evidence="2 3" key="1">
    <citation type="journal article" date="2016" name="Nat. Commun.">
        <title>Ectomycorrhizal ecology is imprinted in the genome of the dominant symbiotic fungus Cenococcum geophilum.</title>
        <authorList>
            <consortium name="DOE Joint Genome Institute"/>
            <person name="Peter M."/>
            <person name="Kohler A."/>
            <person name="Ohm R.A."/>
            <person name="Kuo A."/>
            <person name="Krutzmann J."/>
            <person name="Morin E."/>
            <person name="Arend M."/>
            <person name="Barry K.W."/>
            <person name="Binder M."/>
            <person name="Choi C."/>
            <person name="Clum A."/>
            <person name="Copeland A."/>
            <person name="Grisel N."/>
            <person name="Haridas S."/>
            <person name="Kipfer T."/>
            <person name="LaButti K."/>
            <person name="Lindquist E."/>
            <person name="Lipzen A."/>
            <person name="Maire R."/>
            <person name="Meier B."/>
            <person name="Mihaltcheva S."/>
            <person name="Molinier V."/>
            <person name="Murat C."/>
            <person name="Poggeler S."/>
            <person name="Quandt C.A."/>
            <person name="Sperisen C."/>
            <person name="Tritt A."/>
            <person name="Tisserant E."/>
            <person name="Crous P.W."/>
            <person name="Henrissat B."/>
            <person name="Nehls U."/>
            <person name="Egli S."/>
            <person name="Spatafora J.W."/>
            <person name="Grigoriev I.V."/>
            <person name="Martin F.M."/>
        </authorList>
    </citation>
    <scope>NUCLEOTIDE SEQUENCE [LARGE SCALE GENOMIC DNA]</scope>
    <source>
        <strain evidence="2 3">CBS 459.81</strain>
    </source>
</reference>
<feature type="compositionally biased region" description="Acidic residues" evidence="1">
    <location>
        <begin position="77"/>
        <end position="96"/>
    </location>
</feature>
<organism evidence="2 3">
    <name type="scientific">Lepidopterella palustris CBS 459.81</name>
    <dbReference type="NCBI Taxonomy" id="1314670"/>
    <lineage>
        <taxon>Eukaryota</taxon>
        <taxon>Fungi</taxon>
        <taxon>Dikarya</taxon>
        <taxon>Ascomycota</taxon>
        <taxon>Pezizomycotina</taxon>
        <taxon>Dothideomycetes</taxon>
        <taxon>Pleosporomycetidae</taxon>
        <taxon>Mytilinidiales</taxon>
        <taxon>Argynnaceae</taxon>
        <taxon>Lepidopterella</taxon>
    </lineage>
</organism>
<proteinExistence type="predicted"/>
<gene>
    <name evidence="2" type="ORF">K432DRAFT_397435</name>
</gene>
<evidence type="ECO:0000313" key="2">
    <source>
        <dbReference type="EMBL" id="OCK75242.1"/>
    </source>
</evidence>
<evidence type="ECO:0000256" key="1">
    <source>
        <dbReference type="SAM" id="MobiDB-lite"/>
    </source>
</evidence>
<protein>
    <submittedName>
        <fullName evidence="2">Uncharacterized protein</fullName>
    </submittedName>
</protein>
<keyword evidence="3" id="KW-1185">Reference proteome</keyword>